<feature type="region of interest" description="Disordered" evidence="8">
    <location>
        <begin position="1"/>
        <end position="26"/>
    </location>
</feature>
<accession>A0A0C9SY88</accession>
<feature type="compositionally biased region" description="Low complexity" evidence="8">
    <location>
        <begin position="405"/>
        <end position="415"/>
    </location>
</feature>
<protein>
    <recommendedName>
        <fullName evidence="9">Protein kinase domain-containing protein</fullName>
    </recommendedName>
</protein>
<dbReference type="SMART" id="SM00219">
    <property type="entry name" value="TyrKc"/>
    <property type="match status" value="1"/>
</dbReference>
<dbReference type="InterPro" id="IPR020635">
    <property type="entry name" value="Tyr_kinase_cat_dom"/>
</dbReference>
<dbReference type="HOGENOM" id="CLU_000288_188_0_1"/>
<dbReference type="FunFam" id="1.10.510.10:FF:000571">
    <property type="entry name" value="Maternal embryonic leucine zipper kinase"/>
    <property type="match status" value="1"/>
</dbReference>
<feature type="binding site" evidence="7">
    <location>
        <position position="62"/>
    </location>
    <ligand>
        <name>ATP</name>
        <dbReference type="ChEBI" id="CHEBI:30616"/>
    </ligand>
</feature>
<dbReference type="GO" id="GO:0005524">
    <property type="term" value="F:ATP binding"/>
    <property type="evidence" value="ECO:0007669"/>
    <property type="project" value="UniProtKB-UniRule"/>
</dbReference>
<dbReference type="GO" id="GO:0005737">
    <property type="term" value="C:cytoplasm"/>
    <property type="evidence" value="ECO:0007669"/>
    <property type="project" value="TreeGrafter"/>
</dbReference>
<reference evidence="10 11" key="1">
    <citation type="submission" date="2014-06" db="EMBL/GenBank/DDBJ databases">
        <title>Evolutionary Origins and Diversification of the Mycorrhizal Mutualists.</title>
        <authorList>
            <consortium name="DOE Joint Genome Institute"/>
            <consortium name="Mycorrhizal Genomics Consortium"/>
            <person name="Kohler A."/>
            <person name="Kuo A."/>
            <person name="Nagy L.G."/>
            <person name="Floudas D."/>
            <person name="Copeland A."/>
            <person name="Barry K.W."/>
            <person name="Cichocki N."/>
            <person name="Veneault-Fourrey C."/>
            <person name="LaButti K."/>
            <person name="Lindquist E.A."/>
            <person name="Lipzen A."/>
            <person name="Lundell T."/>
            <person name="Morin E."/>
            <person name="Murat C."/>
            <person name="Riley R."/>
            <person name="Ohm R."/>
            <person name="Sun H."/>
            <person name="Tunlid A."/>
            <person name="Henrissat B."/>
            <person name="Grigoriev I.V."/>
            <person name="Hibbett D.S."/>
            <person name="Martin F."/>
        </authorList>
    </citation>
    <scope>NUCLEOTIDE SEQUENCE [LARGE SCALE GENOMIC DNA]</scope>
    <source>
        <strain evidence="10 11">FD-325 SS-3</strain>
    </source>
</reference>
<keyword evidence="5" id="KW-0418">Kinase</keyword>
<dbReference type="PROSITE" id="PS00109">
    <property type="entry name" value="PROTEIN_KINASE_TYR"/>
    <property type="match status" value="1"/>
</dbReference>
<dbReference type="AlphaFoldDB" id="A0A0C9SY88"/>
<dbReference type="Gene3D" id="1.10.510.10">
    <property type="entry name" value="Transferase(Phosphotransferase) domain 1"/>
    <property type="match status" value="1"/>
</dbReference>
<feature type="region of interest" description="Disordered" evidence="8">
    <location>
        <begin position="489"/>
        <end position="508"/>
    </location>
</feature>
<dbReference type="GO" id="GO:0004674">
    <property type="term" value="F:protein serine/threonine kinase activity"/>
    <property type="evidence" value="ECO:0007669"/>
    <property type="project" value="UniProtKB-KW"/>
</dbReference>
<evidence type="ECO:0000256" key="6">
    <source>
        <dbReference type="ARBA" id="ARBA00022840"/>
    </source>
</evidence>
<feature type="region of interest" description="Disordered" evidence="8">
    <location>
        <begin position="395"/>
        <end position="424"/>
    </location>
</feature>
<feature type="domain" description="Protein kinase" evidence="9">
    <location>
        <begin position="33"/>
        <end position="300"/>
    </location>
</feature>
<evidence type="ECO:0000256" key="2">
    <source>
        <dbReference type="ARBA" id="ARBA00022527"/>
    </source>
</evidence>
<dbReference type="PANTHER" id="PTHR24346:SF82">
    <property type="entry name" value="KP78A-RELATED"/>
    <property type="match status" value="1"/>
</dbReference>
<dbReference type="SUPFAM" id="SSF56112">
    <property type="entry name" value="Protein kinase-like (PK-like)"/>
    <property type="match status" value="1"/>
</dbReference>
<evidence type="ECO:0000259" key="9">
    <source>
        <dbReference type="PROSITE" id="PS50011"/>
    </source>
</evidence>
<dbReference type="GO" id="GO:0035556">
    <property type="term" value="P:intracellular signal transduction"/>
    <property type="evidence" value="ECO:0007669"/>
    <property type="project" value="TreeGrafter"/>
</dbReference>
<comment type="similarity">
    <text evidence="1">Belongs to the protein kinase superfamily. CAMK Ser/Thr protein kinase family. NIM1 subfamily.</text>
</comment>
<evidence type="ECO:0000313" key="11">
    <source>
        <dbReference type="Proteomes" id="UP000053263"/>
    </source>
</evidence>
<keyword evidence="11" id="KW-1185">Reference proteome</keyword>
<dbReference type="InterPro" id="IPR000719">
    <property type="entry name" value="Prot_kinase_dom"/>
</dbReference>
<gene>
    <name evidence="10" type="ORF">PLICRDRAFT_179208</name>
</gene>
<dbReference type="OrthoDB" id="193931at2759"/>
<organism evidence="10 11">
    <name type="scientific">Plicaturopsis crispa FD-325 SS-3</name>
    <dbReference type="NCBI Taxonomy" id="944288"/>
    <lineage>
        <taxon>Eukaryota</taxon>
        <taxon>Fungi</taxon>
        <taxon>Dikarya</taxon>
        <taxon>Basidiomycota</taxon>
        <taxon>Agaricomycotina</taxon>
        <taxon>Agaricomycetes</taxon>
        <taxon>Agaricomycetidae</taxon>
        <taxon>Amylocorticiales</taxon>
        <taxon>Amylocorticiaceae</taxon>
        <taxon>Plicatura</taxon>
        <taxon>Plicaturopsis crispa</taxon>
    </lineage>
</organism>
<keyword evidence="2" id="KW-0723">Serine/threonine-protein kinase</keyword>
<evidence type="ECO:0000313" key="10">
    <source>
        <dbReference type="EMBL" id="KII84880.1"/>
    </source>
</evidence>
<evidence type="ECO:0000256" key="5">
    <source>
        <dbReference type="ARBA" id="ARBA00022777"/>
    </source>
</evidence>
<proteinExistence type="inferred from homology"/>
<dbReference type="PROSITE" id="PS00107">
    <property type="entry name" value="PROTEIN_KINASE_ATP"/>
    <property type="match status" value="1"/>
</dbReference>
<dbReference type="EMBL" id="KN832569">
    <property type="protein sequence ID" value="KII84880.1"/>
    <property type="molecule type" value="Genomic_DNA"/>
</dbReference>
<dbReference type="PROSITE" id="PS50011">
    <property type="entry name" value="PROTEIN_KINASE_DOM"/>
    <property type="match status" value="1"/>
</dbReference>
<dbReference type="InterPro" id="IPR008266">
    <property type="entry name" value="Tyr_kinase_AS"/>
</dbReference>
<dbReference type="Pfam" id="PF00069">
    <property type="entry name" value="Pkinase"/>
    <property type="match status" value="1"/>
</dbReference>
<dbReference type="PANTHER" id="PTHR24346">
    <property type="entry name" value="MAP/MICROTUBULE AFFINITY-REGULATING KINASE"/>
    <property type="match status" value="1"/>
</dbReference>
<dbReference type="GO" id="GO:0004713">
    <property type="term" value="F:protein tyrosine kinase activity"/>
    <property type="evidence" value="ECO:0007669"/>
    <property type="project" value="InterPro"/>
</dbReference>
<dbReference type="InterPro" id="IPR017441">
    <property type="entry name" value="Protein_kinase_ATP_BS"/>
</dbReference>
<name>A0A0C9SY88_PLICR</name>
<dbReference type="Proteomes" id="UP000053263">
    <property type="component" value="Unassembled WGS sequence"/>
</dbReference>
<evidence type="ECO:0000256" key="3">
    <source>
        <dbReference type="ARBA" id="ARBA00022679"/>
    </source>
</evidence>
<sequence length="534" mass="59973">MPPSPSTQNVPDDTETHRDASKPRTTSHILGNYTLSKTLGVGSMGKVKLATHNVTGEKVAVKILPRSPPHRVSTSGATPEQVAKQASLNETRTLREAALSMLLHHPHICGMREMIVHPHHYHMVFEYVNGGHMLDYIISHGRLRERVARKFARQIGSALEYCHKNNIVHRDLRLENILVTQTGDVKIIDFGLSNVFDPLGHLATFCGGTYFPAPELLDAKIYIGPEVDVWNFGVVLYVLVCGKVPFDDESVPALHAKIKRGHVEYPARLSAECKHLLSRMLVTNPQARVTLSEVMSHQWMTRGFHGPPDPHLVHREPLRVDELDRAVIRGMQGFEFGTVDEIERRLVAVLESDAYNHSIHHHDLLQSTVTKSQASFTPKESRRFSGFDFYRRTFFSPNTSPPGSPSQSSNPSQTTLVDGPPDPKHGFHPLISIYYLAREKLERDRVYGPGHFAGAAPMRKPRRLLRAPKDAPRQSKRWTLLGGLAPRARVTEDQGEKSQHSEMVNEKSVDAGVAKERLCDRYRGYLYTAPAGKW</sequence>
<evidence type="ECO:0000256" key="4">
    <source>
        <dbReference type="ARBA" id="ARBA00022741"/>
    </source>
</evidence>
<keyword evidence="3" id="KW-0808">Transferase</keyword>
<keyword evidence="6 7" id="KW-0067">ATP-binding</keyword>
<keyword evidence="4 7" id="KW-0547">Nucleotide-binding</keyword>
<feature type="compositionally biased region" description="Polar residues" evidence="8">
    <location>
        <begin position="1"/>
        <end position="11"/>
    </location>
</feature>
<evidence type="ECO:0000256" key="7">
    <source>
        <dbReference type="PROSITE-ProRule" id="PRU10141"/>
    </source>
</evidence>
<dbReference type="InterPro" id="IPR011009">
    <property type="entry name" value="Kinase-like_dom_sf"/>
</dbReference>
<evidence type="ECO:0000256" key="1">
    <source>
        <dbReference type="ARBA" id="ARBA00010791"/>
    </source>
</evidence>
<dbReference type="GO" id="GO:0000226">
    <property type="term" value="P:microtubule cytoskeleton organization"/>
    <property type="evidence" value="ECO:0007669"/>
    <property type="project" value="TreeGrafter"/>
</dbReference>
<evidence type="ECO:0000256" key="8">
    <source>
        <dbReference type="SAM" id="MobiDB-lite"/>
    </source>
</evidence>